<feature type="signal peptide" evidence="1">
    <location>
        <begin position="1"/>
        <end position="28"/>
    </location>
</feature>
<dbReference type="EMBL" id="QKZR01000001">
    <property type="protein sequence ID" value="PZX43616.1"/>
    <property type="molecule type" value="Genomic_DNA"/>
</dbReference>
<evidence type="ECO:0000256" key="1">
    <source>
        <dbReference type="SAM" id="SignalP"/>
    </source>
</evidence>
<evidence type="ECO:0000313" key="3">
    <source>
        <dbReference type="Proteomes" id="UP000248584"/>
    </source>
</evidence>
<keyword evidence="3" id="KW-1185">Reference proteome</keyword>
<sequence length="268" mass="30922">MEVQKKYLQVVQTILILAVLLYSTFSTAQDLQEPAYPEFSEYKKWGYHLGLMTYEATKNVNPTGPYVLDQEAQNGFSVGFTKLLRAEYSVSYKIGIYYQSTPVYKTTLLLRNEDAFFQPQRPDLYRVSRFNFHVPLLIQFKKQLDTRIYFNIESGVMLALIPPGSADSRLGTSVTSPEDNRVVFGIRAENITQSWILPNLIISPGIYYMTEPALYQLNFIYQNSLIRYYEGQYVVDNLAVSERSESDTTLSGDYIGISFNIHLRKKRK</sequence>
<reference evidence="2 3" key="1">
    <citation type="submission" date="2018-06" db="EMBL/GenBank/DDBJ databases">
        <title>Genomic Encyclopedia of Archaeal and Bacterial Type Strains, Phase II (KMG-II): from individual species to whole genera.</title>
        <authorList>
            <person name="Goeker M."/>
        </authorList>
    </citation>
    <scope>NUCLEOTIDE SEQUENCE [LARGE SCALE GENOMIC DNA]</scope>
    <source>
        <strain evidence="2 3">DSM 17205</strain>
    </source>
</reference>
<feature type="chain" id="PRO_5045540478" description="Outer membrane protein beta-barrel domain-containing protein" evidence="1">
    <location>
        <begin position="29"/>
        <end position="268"/>
    </location>
</feature>
<evidence type="ECO:0000313" key="2">
    <source>
        <dbReference type="EMBL" id="PZX43616.1"/>
    </source>
</evidence>
<name>A0ABX5Q171_9FLAO</name>
<accession>A0ABX5Q171</accession>
<keyword evidence="1" id="KW-0732">Signal</keyword>
<dbReference type="RefSeq" id="WP_015361435.1">
    <property type="nucleotide sequence ID" value="NZ_QKZR01000001.1"/>
</dbReference>
<proteinExistence type="predicted"/>
<gene>
    <name evidence="2" type="ORF">LX97_00617</name>
</gene>
<organism evidence="2 3">
    <name type="scientific">Nonlabens dokdonensis</name>
    <dbReference type="NCBI Taxonomy" id="328515"/>
    <lineage>
        <taxon>Bacteria</taxon>
        <taxon>Pseudomonadati</taxon>
        <taxon>Bacteroidota</taxon>
        <taxon>Flavobacteriia</taxon>
        <taxon>Flavobacteriales</taxon>
        <taxon>Flavobacteriaceae</taxon>
        <taxon>Nonlabens</taxon>
    </lineage>
</organism>
<protein>
    <recommendedName>
        <fullName evidence="4">Outer membrane protein beta-barrel domain-containing protein</fullName>
    </recommendedName>
</protein>
<evidence type="ECO:0008006" key="4">
    <source>
        <dbReference type="Google" id="ProtNLM"/>
    </source>
</evidence>
<dbReference type="Proteomes" id="UP000248584">
    <property type="component" value="Unassembled WGS sequence"/>
</dbReference>
<comment type="caution">
    <text evidence="2">The sequence shown here is derived from an EMBL/GenBank/DDBJ whole genome shotgun (WGS) entry which is preliminary data.</text>
</comment>